<name>A0AAE2CG22_9LAMI</name>
<organism evidence="1 2">
    <name type="scientific">Sesamum alatum</name>
    <dbReference type="NCBI Taxonomy" id="300844"/>
    <lineage>
        <taxon>Eukaryota</taxon>
        <taxon>Viridiplantae</taxon>
        <taxon>Streptophyta</taxon>
        <taxon>Embryophyta</taxon>
        <taxon>Tracheophyta</taxon>
        <taxon>Spermatophyta</taxon>
        <taxon>Magnoliopsida</taxon>
        <taxon>eudicotyledons</taxon>
        <taxon>Gunneridae</taxon>
        <taxon>Pentapetalae</taxon>
        <taxon>asterids</taxon>
        <taxon>lamiids</taxon>
        <taxon>Lamiales</taxon>
        <taxon>Pedaliaceae</taxon>
        <taxon>Sesamum</taxon>
    </lineage>
</organism>
<reference evidence="1" key="2">
    <citation type="journal article" date="2024" name="Plant">
        <title>Genomic evolution and insights into agronomic trait innovations of Sesamum species.</title>
        <authorList>
            <person name="Miao H."/>
            <person name="Wang L."/>
            <person name="Qu L."/>
            <person name="Liu H."/>
            <person name="Sun Y."/>
            <person name="Le M."/>
            <person name="Wang Q."/>
            <person name="Wei S."/>
            <person name="Zheng Y."/>
            <person name="Lin W."/>
            <person name="Duan Y."/>
            <person name="Cao H."/>
            <person name="Xiong S."/>
            <person name="Wang X."/>
            <person name="Wei L."/>
            <person name="Li C."/>
            <person name="Ma Q."/>
            <person name="Ju M."/>
            <person name="Zhao R."/>
            <person name="Li G."/>
            <person name="Mu C."/>
            <person name="Tian Q."/>
            <person name="Mei H."/>
            <person name="Zhang T."/>
            <person name="Gao T."/>
            <person name="Zhang H."/>
        </authorList>
    </citation>
    <scope>NUCLEOTIDE SEQUENCE</scope>
    <source>
        <strain evidence="1">3651</strain>
    </source>
</reference>
<comment type="caution">
    <text evidence="1">The sequence shown here is derived from an EMBL/GenBank/DDBJ whole genome shotgun (WGS) entry which is preliminary data.</text>
</comment>
<keyword evidence="2" id="KW-1185">Reference proteome</keyword>
<reference evidence="1" key="1">
    <citation type="submission" date="2020-06" db="EMBL/GenBank/DDBJ databases">
        <authorList>
            <person name="Li T."/>
            <person name="Hu X."/>
            <person name="Zhang T."/>
            <person name="Song X."/>
            <person name="Zhang H."/>
            <person name="Dai N."/>
            <person name="Sheng W."/>
            <person name="Hou X."/>
            <person name="Wei L."/>
        </authorList>
    </citation>
    <scope>NUCLEOTIDE SEQUENCE</scope>
    <source>
        <strain evidence="1">3651</strain>
        <tissue evidence="1">Leaf</tissue>
    </source>
</reference>
<evidence type="ECO:0000313" key="1">
    <source>
        <dbReference type="EMBL" id="KAK4420782.1"/>
    </source>
</evidence>
<dbReference type="AlphaFoldDB" id="A0AAE2CG22"/>
<protein>
    <submittedName>
        <fullName evidence="1">Uncharacterized protein</fullName>
    </submittedName>
</protein>
<gene>
    <name evidence="1" type="ORF">Salat_2028700</name>
</gene>
<sequence length="121" mass="13810">MVSFSIKMRNAKRQLLADEAPCTMNHDLLFQLSVGFRAARYTLCSADLGSYYIWVEELDDICQVYETVETMLLNQDEELKITVQSEGTTAAGDMRNHLRKLSIIFAAKINPHPKLLKTLEQ</sequence>
<dbReference type="Proteomes" id="UP001293254">
    <property type="component" value="Unassembled WGS sequence"/>
</dbReference>
<dbReference type="EMBL" id="JACGWO010000008">
    <property type="protein sequence ID" value="KAK4420782.1"/>
    <property type="molecule type" value="Genomic_DNA"/>
</dbReference>
<evidence type="ECO:0000313" key="2">
    <source>
        <dbReference type="Proteomes" id="UP001293254"/>
    </source>
</evidence>
<accession>A0AAE2CG22</accession>
<proteinExistence type="predicted"/>